<evidence type="ECO:0000313" key="1">
    <source>
        <dbReference type="EMBL" id="OHB14779.1"/>
    </source>
</evidence>
<organism evidence="1 2">
    <name type="scientific">Candidatus Zambryskibacteria bacterium RIFOXYC1_FULL_39_10</name>
    <dbReference type="NCBI Taxonomy" id="1802779"/>
    <lineage>
        <taxon>Bacteria</taxon>
        <taxon>Candidatus Zambryskiibacteriota</taxon>
    </lineage>
</organism>
<dbReference type="AlphaFoldDB" id="A0A1G2UZG6"/>
<sequence length="65" mass="7553">MLIETWLGIAPLGFPRIHLVFQPKFLLEAALFDTGGRSTTELPRNAVFLNKEHDYVNKKYKKCQF</sequence>
<dbReference type="Proteomes" id="UP000177697">
    <property type="component" value="Unassembled WGS sequence"/>
</dbReference>
<proteinExistence type="predicted"/>
<reference evidence="1 2" key="1">
    <citation type="journal article" date="2016" name="Nat. Commun.">
        <title>Thousands of microbial genomes shed light on interconnected biogeochemical processes in an aquifer system.</title>
        <authorList>
            <person name="Anantharaman K."/>
            <person name="Brown C.T."/>
            <person name="Hug L.A."/>
            <person name="Sharon I."/>
            <person name="Castelle C.J."/>
            <person name="Probst A.J."/>
            <person name="Thomas B.C."/>
            <person name="Singh A."/>
            <person name="Wilkins M.J."/>
            <person name="Karaoz U."/>
            <person name="Brodie E.L."/>
            <person name="Williams K.H."/>
            <person name="Hubbard S.S."/>
            <person name="Banfield J.F."/>
        </authorList>
    </citation>
    <scope>NUCLEOTIDE SEQUENCE [LARGE SCALE GENOMIC DNA]</scope>
</reference>
<protein>
    <submittedName>
        <fullName evidence="1">Uncharacterized protein</fullName>
    </submittedName>
</protein>
<accession>A0A1G2UZG6</accession>
<evidence type="ECO:0000313" key="2">
    <source>
        <dbReference type="Proteomes" id="UP000177697"/>
    </source>
</evidence>
<name>A0A1G2UZG6_9BACT</name>
<dbReference type="EMBL" id="MHWW01000013">
    <property type="protein sequence ID" value="OHB14779.1"/>
    <property type="molecule type" value="Genomic_DNA"/>
</dbReference>
<comment type="caution">
    <text evidence="1">The sequence shown here is derived from an EMBL/GenBank/DDBJ whole genome shotgun (WGS) entry which is preliminary data.</text>
</comment>
<gene>
    <name evidence="1" type="ORF">A2431_00385</name>
</gene>